<dbReference type="RefSeq" id="WP_149750454.1">
    <property type="nucleotide sequence ID" value="NZ_VUJW01000003.1"/>
</dbReference>
<keyword evidence="4" id="KW-1185">Reference proteome</keyword>
<comment type="caution">
    <text evidence="3">The sequence shown here is derived from an EMBL/GenBank/DDBJ whole genome shotgun (WGS) entry which is preliminary data.</text>
</comment>
<dbReference type="Proteomes" id="UP000324351">
    <property type="component" value="Unassembled WGS sequence"/>
</dbReference>
<reference evidence="3 4" key="1">
    <citation type="submission" date="2019-09" db="EMBL/GenBank/DDBJ databases">
        <title>Nocardioides panacisoli sp. nov., isolated from the soil of a ginseng field.</title>
        <authorList>
            <person name="Cho C."/>
        </authorList>
    </citation>
    <scope>NUCLEOTIDE SEQUENCE [LARGE SCALE GENOMIC DNA]</scope>
    <source>
        <strain evidence="3 4">BN140041</strain>
    </source>
</reference>
<reference evidence="3 4" key="2">
    <citation type="submission" date="2019-09" db="EMBL/GenBank/DDBJ databases">
        <authorList>
            <person name="Jin C."/>
        </authorList>
    </citation>
    <scope>NUCLEOTIDE SEQUENCE [LARGE SCALE GENOMIC DNA]</scope>
    <source>
        <strain evidence="3 4">BN140041</strain>
    </source>
</reference>
<dbReference type="EMBL" id="VUJW01000003">
    <property type="protein sequence ID" value="KAA1427962.1"/>
    <property type="molecule type" value="Genomic_DNA"/>
</dbReference>
<keyword evidence="2" id="KW-0732">Signal</keyword>
<keyword evidence="1" id="KW-0812">Transmembrane</keyword>
<protein>
    <submittedName>
        <fullName evidence="3">Uncharacterized protein</fullName>
    </submittedName>
</protein>
<dbReference type="AlphaFoldDB" id="A0A5B1M4V5"/>
<feature type="signal peptide" evidence="2">
    <location>
        <begin position="1"/>
        <end position="20"/>
    </location>
</feature>
<sequence>MRIVVRLAAAAAAIALGVGAWTPYDAAAAEPVDLGGQPVDGSTNPASPTVVEAGLWTSSLGPQSQPQHFTYDRQIKDSTVHVGVIGTPVTGGSDGIQIDAQVPTPDDTAPTECDSDYFTTDSTVPQALVGAEVIVGGEDPTDPCRGAGTVTIRVTRYDSSSTGELPYALKIVEEAPVTEPGEPLPEDVELTYDAPAPTDAASTPEGAVSFDDAPVVAPHDGPVTIATEITEGTELLWKVPLTWGEQLVVRGDLAGGVTYEEDPELADVAVYLRIVQPTRDVSALTESDHYSYNVFGEKTARFFAATYPLRYTNRYGDLLPALPGDHWVAVSVEPPAERAPMAVSVELTFALEEVDVAPPTYQDAVLAQGGGDGPDGYSADTPYLVGDGEFAAVASGNPFTPETEDDSWWGPRRYAGLGLGVVSLASCAAGAVWLARTRRVSRSAANR</sequence>
<evidence type="ECO:0000313" key="3">
    <source>
        <dbReference type="EMBL" id="KAA1427962.1"/>
    </source>
</evidence>
<evidence type="ECO:0000313" key="4">
    <source>
        <dbReference type="Proteomes" id="UP000324351"/>
    </source>
</evidence>
<proteinExistence type="predicted"/>
<feature type="transmembrane region" description="Helical" evidence="1">
    <location>
        <begin position="414"/>
        <end position="435"/>
    </location>
</feature>
<accession>A0A5B1M4V5</accession>
<organism evidence="3 4">
    <name type="scientific">Nocardioides antri</name>
    <dbReference type="NCBI Taxonomy" id="2607659"/>
    <lineage>
        <taxon>Bacteria</taxon>
        <taxon>Bacillati</taxon>
        <taxon>Actinomycetota</taxon>
        <taxon>Actinomycetes</taxon>
        <taxon>Propionibacteriales</taxon>
        <taxon>Nocardioidaceae</taxon>
        <taxon>Nocardioides</taxon>
    </lineage>
</organism>
<gene>
    <name evidence="3" type="ORF">F0U47_11205</name>
</gene>
<feature type="chain" id="PRO_5039604923" evidence="2">
    <location>
        <begin position="21"/>
        <end position="447"/>
    </location>
</feature>
<keyword evidence="1" id="KW-0472">Membrane</keyword>
<evidence type="ECO:0000256" key="2">
    <source>
        <dbReference type="SAM" id="SignalP"/>
    </source>
</evidence>
<evidence type="ECO:0000256" key="1">
    <source>
        <dbReference type="SAM" id="Phobius"/>
    </source>
</evidence>
<name>A0A5B1M4V5_9ACTN</name>
<keyword evidence="1" id="KW-1133">Transmembrane helix</keyword>